<dbReference type="Gene3D" id="3.20.20.70">
    <property type="entry name" value="Aldolase class I"/>
    <property type="match status" value="1"/>
</dbReference>
<protein>
    <submittedName>
        <fullName evidence="7">Elongator protein 3/MiaB/NifB</fullName>
    </submittedName>
</protein>
<dbReference type="STRING" id="515635.Dtur_1519"/>
<dbReference type="GO" id="GO:0046872">
    <property type="term" value="F:metal ion binding"/>
    <property type="evidence" value="ECO:0007669"/>
    <property type="project" value="UniProtKB-KW"/>
</dbReference>
<organism evidence="7 8">
    <name type="scientific">Dictyoglomus turgidum (strain DSM 6724 / Z-1310)</name>
    <dbReference type="NCBI Taxonomy" id="515635"/>
    <lineage>
        <taxon>Bacteria</taxon>
        <taxon>Pseudomonadati</taxon>
        <taxon>Dictyoglomota</taxon>
        <taxon>Dictyoglomia</taxon>
        <taxon>Dictyoglomales</taxon>
        <taxon>Dictyoglomaceae</taxon>
        <taxon>Dictyoglomus</taxon>
    </lineage>
</organism>
<dbReference type="SMART" id="SM00729">
    <property type="entry name" value="Elp3"/>
    <property type="match status" value="1"/>
</dbReference>
<dbReference type="SFLD" id="SFLDG01113">
    <property type="entry name" value="Uncharacterised_Radical_SAM_Su"/>
    <property type="match status" value="1"/>
</dbReference>
<keyword evidence="5" id="KW-0411">Iron-sulfur</keyword>
<keyword evidence="8" id="KW-1185">Reference proteome</keyword>
<sequence length="267" mass="30946">MTIKVTPISTLPISITGDYCALQCDHCKAHFLKNMTPLYLSENKLKKDNNYKSILISGGYNKEGVLPITDVHLTYLKRFKSMGYKLNFHLGLINEEDAKKLNGIPDMVSFDLIFDNFVIKEVFHLKSKNKENFKESFLLLNEHFPVSPHILIGANYGKISKEYEEIEFLEKINPKKLIFIVITPLKNTPFEKIDLPPIKEIEDLWKFAKKKLPNTDLYLGCVRPKGDYRYELDSLALEFEFKAIVNPYHDVMKNLDDNKFDQCCALL</sequence>
<name>B8E2E9_DICTD</name>
<dbReference type="GO" id="GO:0051536">
    <property type="term" value="F:iron-sulfur cluster binding"/>
    <property type="evidence" value="ECO:0007669"/>
    <property type="project" value="UniProtKB-KW"/>
</dbReference>
<comment type="cofactor">
    <cofactor evidence="1">
        <name>[4Fe-4S] cluster</name>
        <dbReference type="ChEBI" id="CHEBI:49883"/>
    </cofactor>
</comment>
<dbReference type="InterPro" id="IPR007197">
    <property type="entry name" value="rSAM"/>
</dbReference>
<dbReference type="GO" id="GO:0003824">
    <property type="term" value="F:catalytic activity"/>
    <property type="evidence" value="ECO:0007669"/>
    <property type="project" value="InterPro"/>
</dbReference>
<dbReference type="OrthoDB" id="5420460at2"/>
<accession>B8E2E9</accession>
<feature type="domain" description="Elp3/MiaA/NifB-like radical SAM core" evidence="6">
    <location>
        <begin position="10"/>
        <end position="209"/>
    </location>
</feature>
<dbReference type="KEGG" id="dtu:Dtur_1519"/>
<dbReference type="EnsemblBacteria" id="ACK42793">
    <property type="protein sequence ID" value="ACK42793"/>
    <property type="gene ID" value="Dtur_1519"/>
</dbReference>
<dbReference type="eggNOG" id="COG1856">
    <property type="taxonomic scope" value="Bacteria"/>
</dbReference>
<dbReference type="AlphaFoldDB" id="B8E2E9"/>
<evidence type="ECO:0000256" key="1">
    <source>
        <dbReference type="ARBA" id="ARBA00001966"/>
    </source>
</evidence>
<keyword evidence="3" id="KW-0479">Metal-binding</keyword>
<dbReference type="InterPro" id="IPR006638">
    <property type="entry name" value="Elp3/MiaA/NifB-like_rSAM"/>
</dbReference>
<dbReference type="SFLD" id="SFLDS00029">
    <property type="entry name" value="Radical_SAM"/>
    <property type="match status" value="1"/>
</dbReference>
<dbReference type="PANTHER" id="PTHR43288">
    <property type="entry name" value="BIOTIN SYNTHASE-RELATED PROTEIN, RADICAL SAM SUPERFAMILY"/>
    <property type="match status" value="1"/>
</dbReference>
<proteinExistence type="predicted"/>
<dbReference type="Proteomes" id="UP000007719">
    <property type="component" value="Chromosome"/>
</dbReference>
<evidence type="ECO:0000259" key="6">
    <source>
        <dbReference type="SMART" id="SM00729"/>
    </source>
</evidence>
<evidence type="ECO:0000256" key="4">
    <source>
        <dbReference type="ARBA" id="ARBA00023004"/>
    </source>
</evidence>
<dbReference type="SUPFAM" id="SSF102114">
    <property type="entry name" value="Radical SAM enzymes"/>
    <property type="match status" value="1"/>
</dbReference>
<dbReference type="EMBL" id="CP001251">
    <property type="protein sequence ID" value="ACK42793.1"/>
    <property type="molecule type" value="Genomic_DNA"/>
</dbReference>
<gene>
    <name evidence="7" type="ordered locus">Dtur_1519</name>
</gene>
<keyword evidence="2" id="KW-0949">S-adenosyl-L-methionine</keyword>
<reference evidence="8" key="1">
    <citation type="journal article" date="2016" name="Front. Microbiol.">
        <title>The complete genome sequence of hyperthermophile Dictyoglomus turgidum DSM 6724 reveals a specialized carbohydrate fermentor.</title>
        <authorList>
            <person name="Brumm P.J."/>
            <person name="Gowda K."/>
            <person name="Robb F.T."/>
            <person name="Mead D.A."/>
        </authorList>
    </citation>
    <scope>NUCLEOTIDE SEQUENCE [LARGE SCALE GENOMIC DNA]</scope>
    <source>
        <strain evidence="8">DSM 6724 / Z-1310</strain>
    </source>
</reference>
<dbReference type="HOGENOM" id="CLU_067819_1_0_0"/>
<evidence type="ECO:0000256" key="2">
    <source>
        <dbReference type="ARBA" id="ARBA00022691"/>
    </source>
</evidence>
<evidence type="ECO:0000313" key="8">
    <source>
        <dbReference type="Proteomes" id="UP000007719"/>
    </source>
</evidence>
<keyword evidence="4" id="KW-0408">Iron</keyword>
<dbReference type="InParanoid" id="B8E2E9"/>
<dbReference type="RefSeq" id="WP_012583869.1">
    <property type="nucleotide sequence ID" value="NC_011661.1"/>
</dbReference>
<evidence type="ECO:0000313" key="7">
    <source>
        <dbReference type="EMBL" id="ACK42793.1"/>
    </source>
</evidence>
<dbReference type="InterPro" id="IPR013785">
    <property type="entry name" value="Aldolase_TIM"/>
</dbReference>
<evidence type="ECO:0000256" key="5">
    <source>
        <dbReference type="ARBA" id="ARBA00023014"/>
    </source>
</evidence>
<dbReference type="PANTHER" id="PTHR43288:SF2">
    <property type="entry name" value="RADICAL SAM CORE DOMAIN-CONTAINING PROTEIN"/>
    <property type="match status" value="1"/>
</dbReference>
<evidence type="ECO:0000256" key="3">
    <source>
        <dbReference type="ARBA" id="ARBA00022723"/>
    </source>
</evidence>
<dbReference type="InterPro" id="IPR058240">
    <property type="entry name" value="rSAM_sf"/>
</dbReference>